<evidence type="ECO:0000313" key="2">
    <source>
        <dbReference type="Proteomes" id="UP000005222"/>
    </source>
</evidence>
<dbReference type="AlphaFoldDB" id="G8YKY8"/>
<sequence>MIKNRWTYSKLSLSERICTRPRNILKPVLSRHICNYTGLKRSYFETGKVFRQPTINKMTLGLRHKKDMHISPRGNSEPKDEKMHIPEGSYQFSYFNPNDRLDAAETGQVRTIVELDGESLDEIIAAPRDTNVDDRLVPSTGSFVEFYDAQYGKSSVGIVLHGSLTRFNENYKKLQVLSIENDLLDVHPMDIKFHYPSVLPTNWPLFSTSPDRRHEPSTKERQATVNVLNKFVGLSQELLGVLAEPTNNQFIIAYNRFASPNNICPVKIKDIITSIKLPELVRENVSKSHFHTASLYYSCHVYMSETVSHWIVSENYASNTGSNILQHKCSDVISTGSTYFANSITNMESIIRLKDEVNDPHNFSSLDKKISDLYLLQKSKNPKSYDDLCLYFNIWEGQEFRFVIDAMKFFIVYPHPMLKTCLSKFFCFTGKEIAPREIFRFLDEMKIYNSTGESSTDIYLSSSLIGEAKDNLSVSSVRMLTSIDSQNWSRIEALNLKDAFWYLRNPKKYYNDTIVYGLPIQNSTKNNRNKEPCSFLAISLEEINARKFIVNIHIPDIVTKVAPNSHLMTCIKSSSYAMKSISNLVNDESLELFDENFIKKVCFKSQSNEDPISAFSSRTNFNGNDSKWKSNMTCMTISFAYNKNESNPFDSIGDNVTVSFDSLKQVNMKVLAWDQLEEILSRKNEPSAFALFRHMKSSKPSTESNISPKDIHQVNFIYNIMRSHFNVRNIEGASVLDPCVRQDITDASNLWKEKKVAESGQETDKVAMDLKTVPEANERYPKSQFLKMEVEAFMSNCLAHFGRMNNIPLITTGQEELEMDDRFYSEGPISDEAFVSHNNSLLPNYHAGNYNHSLLSRDKNGYVSLPAHLIGINFLSRQLKYVPEEQDTRNLLDGTAVGSVRISDIMTDYECILNQLQLLYYCHRSSSSLLFNSPAKSAFHKSKHFSFLKSFGYSISGPLPDTVLQSVLSSLRSSQELAIFFKTKHKRFWTLKMLEQRLDRNETRDTKGFPFKYNCIVVSNGPEYSNSSRRLVRAFCTDLGIEVKVDVDFERDTIIGSEIECDKVLALNPVEGICILRETDSYI</sequence>
<keyword evidence="2" id="KW-1185">Reference proteome</keyword>
<protein>
    <submittedName>
        <fullName evidence="1">Piso0_001500 protein</fullName>
    </submittedName>
</protein>
<dbReference type="Proteomes" id="UP000005222">
    <property type="component" value="Chromosome F"/>
</dbReference>
<organism evidence="1 2">
    <name type="scientific">Pichia sorbitophila (strain ATCC MYA-4447 / BCRC 22081 / CBS 7064 / NBRC 10061 / NRRL Y-12695)</name>
    <name type="common">Hybrid yeast</name>
    <dbReference type="NCBI Taxonomy" id="559304"/>
    <lineage>
        <taxon>Eukaryota</taxon>
        <taxon>Fungi</taxon>
        <taxon>Dikarya</taxon>
        <taxon>Ascomycota</taxon>
        <taxon>Saccharomycotina</taxon>
        <taxon>Pichiomycetes</taxon>
        <taxon>Debaryomycetaceae</taxon>
        <taxon>Millerozyma</taxon>
    </lineage>
</organism>
<name>G8YKY8_PICSO</name>
<dbReference type="HOGENOM" id="CLU_310497_0_0_1"/>
<dbReference type="OrthoDB" id="1865897at2759"/>
<evidence type="ECO:0000313" key="1">
    <source>
        <dbReference type="EMBL" id="CCE88722.1"/>
    </source>
</evidence>
<accession>G8YKY8</accession>
<dbReference type="eggNOG" id="ENOG502SP70">
    <property type="taxonomic scope" value="Eukaryota"/>
</dbReference>
<dbReference type="EMBL" id="FO082054">
    <property type="protein sequence ID" value="CCE88722.1"/>
    <property type="molecule type" value="Genomic_DNA"/>
</dbReference>
<dbReference type="OMA" id="CIITRAG"/>
<dbReference type="InParanoid" id="G8YKY8"/>
<gene>
    <name evidence="1" type="primary">Piso0_001500</name>
    <name evidence="1" type="ORF">GNLVRS01_PISO0F07771g</name>
</gene>
<reference evidence="1 2" key="1">
    <citation type="journal article" date="2012" name="G3 (Bethesda)">
        <title>Pichia sorbitophila, an interspecies yeast hybrid reveals early steps of genome resolution following polyploidization.</title>
        <authorList>
            <person name="Leh Louis V."/>
            <person name="Despons L."/>
            <person name="Friedrich A."/>
            <person name="Martin T."/>
            <person name="Durrens P."/>
            <person name="Casaregola S."/>
            <person name="Neuveglise C."/>
            <person name="Fairhead C."/>
            <person name="Marck C."/>
            <person name="Cruz J.A."/>
            <person name="Straub M.L."/>
            <person name="Kugler V."/>
            <person name="Sacerdot C."/>
            <person name="Uzunov Z."/>
            <person name="Thierry A."/>
            <person name="Weiss S."/>
            <person name="Bleykasten C."/>
            <person name="De Montigny J."/>
            <person name="Jacques N."/>
            <person name="Jung P."/>
            <person name="Lemaire M."/>
            <person name="Mallet S."/>
            <person name="Morel G."/>
            <person name="Richard G.F."/>
            <person name="Sarkar A."/>
            <person name="Savel G."/>
            <person name="Schacherer J."/>
            <person name="Seret M.L."/>
            <person name="Talla E."/>
            <person name="Samson G."/>
            <person name="Jubin C."/>
            <person name="Poulain J."/>
            <person name="Vacherie B."/>
            <person name="Barbe V."/>
            <person name="Pelletier E."/>
            <person name="Sherman D.J."/>
            <person name="Westhof E."/>
            <person name="Weissenbach J."/>
            <person name="Baret P.V."/>
            <person name="Wincker P."/>
            <person name="Gaillardin C."/>
            <person name="Dujon B."/>
            <person name="Souciet J.L."/>
        </authorList>
    </citation>
    <scope>NUCLEOTIDE SEQUENCE [LARGE SCALE GENOMIC DNA]</scope>
    <source>
        <strain evidence="2">ATCC MYA-4447 / BCRC 22081 / CBS 7064 / NBRC 10061 / NRRL Y-12695</strain>
    </source>
</reference>
<proteinExistence type="predicted"/>
<dbReference type="STRING" id="559304.G8YKY8"/>